<reference evidence="3" key="1">
    <citation type="submission" date="2017-06" db="EMBL/GenBank/DDBJ databases">
        <authorList>
            <person name="Cremers G."/>
        </authorList>
    </citation>
    <scope>NUCLEOTIDE SEQUENCE [LARGE SCALE GENOMIC DNA]</scope>
</reference>
<protein>
    <submittedName>
        <fullName evidence="2">Uncharacterized protein</fullName>
    </submittedName>
</protein>
<dbReference type="AlphaFoldDB" id="A0A284VQ28"/>
<sequence>MSGVLESLGETSKLIIQWISQETEKVVISAIGTGVAEGLHKFSEKLYYITIAAALIATGFFLTLWGISTVIDTYFGMKGFGYVLIGILASVTGALVYKK</sequence>
<feature type="transmembrane region" description="Helical" evidence="1">
    <location>
        <begin position="46"/>
        <end position="67"/>
    </location>
</feature>
<dbReference type="Proteomes" id="UP000218615">
    <property type="component" value="Unassembled WGS sequence"/>
</dbReference>
<dbReference type="EMBL" id="FZMP01000178">
    <property type="protein sequence ID" value="SNQ61400.1"/>
    <property type="molecule type" value="Genomic_DNA"/>
</dbReference>
<feature type="transmembrane region" description="Helical" evidence="1">
    <location>
        <begin position="79"/>
        <end position="97"/>
    </location>
</feature>
<proteinExistence type="predicted"/>
<name>A0A284VQ28_9EURY</name>
<keyword evidence="3" id="KW-1185">Reference proteome</keyword>
<evidence type="ECO:0000313" key="3">
    <source>
        <dbReference type="Proteomes" id="UP000218615"/>
    </source>
</evidence>
<keyword evidence="1" id="KW-0812">Transmembrane</keyword>
<keyword evidence="1" id="KW-1133">Transmembrane helix</keyword>
<keyword evidence="1" id="KW-0472">Membrane</keyword>
<dbReference type="RefSeq" id="WP_096206088.1">
    <property type="nucleotide sequence ID" value="NZ_FZMP01000178.1"/>
</dbReference>
<organism evidence="2 3">
    <name type="scientific">Candidatus Methanoperedens nitratireducens</name>
    <dbReference type="NCBI Taxonomy" id="1392998"/>
    <lineage>
        <taxon>Archaea</taxon>
        <taxon>Methanobacteriati</taxon>
        <taxon>Methanobacteriota</taxon>
        <taxon>Stenosarchaea group</taxon>
        <taxon>Methanomicrobia</taxon>
        <taxon>Methanosarcinales</taxon>
        <taxon>ANME-2 cluster</taxon>
        <taxon>Candidatus Methanoperedentaceae</taxon>
        <taxon>Candidatus Methanoperedens</taxon>
    </lineage>
</organism>
<evidence type="ECO:0000313" key="2">
    <source>
        <dbReference type="EMBL" id="SNQ61400.1"/>
    </source>
</evidence>
<accession>A0A284VQ28</accession>
<gene>
    <name evidence="2" type="ORF">MNV_330068</name>
</gene>
<evidence type="ECO:0000256" key="1">
    <source>
        <dbReference type="SAM" id="Phobius"/>
    </source>
</evidence>